<feature type="region of interest" description="Disordered" evidence="1">
    <location>
        <begin position="12"/>
        <end position="109"/>
    </location>
</feature>
<organism evidence="2 3">
    <name type="scientific">Pythium oligandrum</name>
    <name type="common">Mycoparasitic fungus</name>
    <dbReference type="NCBI Taxonomy" id="41045"/>
    <lineage>
        <taxon>Eukaryota</taxon>
        <taxon>Sar</taxon>
        <taxon>Stramenopiles</taxon>
        <taxon>Oomycota</taxon>
        <taxon>Peronosporomycetes</taxon>
        <taxon>Pythiales</taxon>
        <taxon>Pythiaceae</taxon>
        <taxon>Pythium</taxon>
    </lineage>
</organism>
<evidence type="ECO:0000256" key="1">
    <source>
        <dbReference type="SAM" id="MobiDB-lite"/>
    </source>
</evidence>
<feature type="compositionally biased region" description="Basic residues" evidence="1">
    <location>
        <begin position="16"/>
        <end position="29"/>
    </location>
</feature>
<reference evidence="2" key="1">
    <citation type="submission" date="2019-03" db="EMBL/GenBank/DDBJ databases">
        <title>Long read genome sequence of the mycoparasitic Pythium oligandrum ATCC 38472 isolated from sugarbeet rhizosphere.</title>
        <authorList>
            <person name="Gaulin E."/>
        </authorList>
    </citation>
    <scope>NUCLEOTIDE SEQUENCE</scope>
    <source>
        <strain evidence="2">ATCC 38472_TT</strain>
    </source>
</reference>
<gene>
    <name evidence="2" type="ORF">Poli38472_000616</name>
</gene>
<dbReference type="EMBL" id="SPLM01000108">
    <property type="protein sequence ID" value="TMW60574.1"/>
    <property type="molecule type" value="Genomic_DNA"/>
</dbReference>
<feature type="compositionally biased region" description="Polar residues" evidence="1">
    <location>
        <begin position="100"/>
        <end position="109"/>
    </location>
</feature>
<evidence type="ECO:0000313" key="3">
    <source>
        <dbReference type="Proteomes" id="UP000794436"/>
    </source>
</evidence>
<comment type="caution">
    <text evidence="2">The sequence shown here is derived from an EMBL/GenBank/DDBJ whole genome shotgun (WGS) entry which is preliminary data.</text>
</comment>
<keyword evidence="3" id="KW-1185">Reference proteome</keyword>
<name>A0A8K1CCL6_PYTOL</name>
<dbReference type="OrthoDB" id="48584at2759"/>
<protein>
    <submittedName>
        <fullName evidence="2">Uncharacterized protein</fullName>
    </submittedName>
</protein>
<accession>A0A8K1CCL6</accession>
<evidence type="ECO:0000313" key="2">
    <source>
        <dbReference type="EMBL" id="TMW60574.1"/>
    </source>
</evidence>
<dbReference type="Proteomes" id="UP000794436">
    <property type="component" value="Unassembled WGS sequence"/>
</dbReference>
<dbReference type="AlphaFoldDB" id="A0A8K1CCL6"/>
<sequence length="109" mass="12894">MFKVLHVRSLRPQSAFRHHVKMSGRRHHQSNPESHGWTKTGESQQSRVEHYQRDNVRMDYYPTTGTVKTSMDHPSQGKTQMFRRDLSESSFQRVLDNPRSHTGQGYQRK</sequence>
<feature type="compositionally biased region" description="Polar residues" evidence="1">
    <location>
        <begin position="63"/>
        <end position="79"/>
    </location>
</feature>
<proteinExistence type="predicted"/>
<feature type="compositionally biased region" description="Basic and acidic residues" evidence="1">
    <location>
        <begin position="47"/>
        <end position="57"/>
    </location>
</feature>